<gene>
    <name evidence="1" type="ORF">UFOVP126_74</name>
</gene>
<proteinExistence type="predicted"/>
<protein>
    <submittedName>
        <fullName evidence="1">Uncharacterized protein</fullName>
    </submittedName>
</protein>
<organism evidence="1">
    <name type="scientific">uncultured Caudovirales phage</name>
    <dbReference type="NCBI Taxonomy" id="2100421"/>
    <lineage>
        <taxon>Viruses</taxon>
        <taxon>Duplodnaviria</taxon>
        <taxon>Heunggongvirae</taxon>
        <taxon>Uroviricota</taxon>
        <taxon>Caudoviricetes</taxon>
        <taxon>Peduoviridae</taxon>
        <taxon>Maltschvirus</taxon>
        <taxon>Maltschvirus maltsch</taxon>
    </lineage>
</organism>
<name>A0A6J5L9V8_9CAUD</name>
<sequence>MNDHIWYQPGRLDGDTIVWSTPNDPYTWTPEGWRVEEDDGRFEVYYHTNERFRIGADGSLGIGTPEGYWFTTREWAQLCADRLNSLDAAFGRRPGAMRLTTTGNLGIGTTTPAMKLEVRGPKFEPLVTIDQGGHVTQVNVPALTGIWWRGTTIYRAWRKLMWGEKYANGNS</sequence>
<reference evidence="1" key="1">
    <citation type="submission" date="2020-04" db="EMBL/GenBank/DDBJ databases">
        <authorList>
            <person name="Chiriac C."/>
            <person name="Salcher M."/>
            <person name="Ghai R."/>
            <person name="Kavagutti S V."/>
        </authorList>
    </citation>
    <scope>NUCLEOTIDE SEQUENCE</scope>
</reference>
<dbReference type="EMBL" id="LR796241">
    <property type="protein sequence ID" value="CAB4131388.1"/>
    <property type="molecule type" value="Genomic_DNA"/>
</dbReference>
<evidence type="ECO:0000313" key="1">
    <source>
        <dbReference type="EMBL" id="CAB4131388.1"/>
    </source>
</evidence>
<accession>A0A6J5L9V8</accession>